<evidence type="ECO:0000313" key="2">
    <source>
        <dbReference type="Proteomes" id="UP000287166"/>
    </source>
</evidence>
<reference evidence="1 2" key="1">
    <citation type="journal article" date="2018" name="Sci. Rep.">
        <title>Genome sequence of the cauliflower mushroom Sparassis crispa (Hanabiratake) and its association with beneficial usage.</title>
        <authorList>
            <person name="Kiyama R."/>
            <person name="Furutani Y."/>
            <person name="Kawaguchi K."/>
            <person name="Nakanishi T."/>
        </authorList>
    </citation>
    <scope>NUCLEOTIDE SEQUENCE [LARGE SCALE GENOMIC DNA]</scope>
</reference>
<dbReference type="AlphaFoldDB" id="A0A401G814"/>
<comment type="caution">
    <text evidence="1">The sequence shown here is derived from an EMBL/GenBank/DDBJ whole genome shotgun (WGS) entry which is preliminary data.</text>
</comment>
<evidence type="ECO:0000313" key="1">
    <source>
        <dbReference type="EMBL" id="GBE78315.1"/>
    </source>
</evidence>
<proteinExistence type="predicted"/>
<dbReference type="GeneID" id="38775232"/>
<gene>
    <name evidence="1" type="ORF">SCP_0112000</name>
</gene>
<sequence length="71" mass="7757">MSKPHFFASVMPSAPDRSTVYTSVFGLALLPLLDCKACNAYSANIQRGGRSSGRLGQNRFDITMGNRLFSK</sequence>
<keyword evidence="2" id="KW-1185">Reference proteome</keyword>
<protein>
    <submittedName>
        <fullName evidence="1">Uncharacterized protein</fullName>
    </submittedName>
</protein>
<dbReference type="RefSeq" id="XP_027609228.1">
    <property type="nucleotide sequence ID" value="XM_027753427.1"/>
</dbReference>
<name>A0A401G814_9APHY</name>
<dbReference type="Proteomes" id="UP000287166">
    <property type="component" value="Unassembled WGS sequence"/>
</dbReference>
<dbReference type="EMBL" id="BFAD01000001">
    <property type="protein sequence ID" value="GBE78315.1"/>
    <property type="molecule type" value="Genomic_DNA"/>
</dbReference>
<dbReference type="InParanoid" id="A0A401G814"/>
<accession>A0A401G814</accession>
<organism evidence="1 2">
    <name type="scientific">Sparassis crispa</name>
    <dbReference type="NCBI Taxonomy" id="139825"/>
    <lineage>
        <taxon>Eukaryota</taxon>
        <taxon>Fungi</taxon>
        <taxon>Dikarya</taxon>
        <taxon>Basidiomycota</taxon>
        <taxon>Agaricomycotina</taxon>
        <taxon>Agaricomycetes</taxon>
        <taxon>Polyporales</taxon>
        <taxon>Sparassidaceae</taxon>
        <taxon>Sparassis</taxon>
    </lineage>
</organism>